<dbReference type="Pfam" id="PF02896">
    <property type="entry name" value="PEP-utilizers_C"/>
    <property type="match status" value="1"/>
</dbReference>
<dbReference type="Gene3D" id="1.10.274.10">
    <property type="entry name" value="PtsI, HPr-binding domain"/>
    <property type="match status" value="1"/>
</dbReference>
<comment type="subcellular location">
    <subcellularLocation>
        <location evidence="4 17">Cytoplasm</location>
    </subcellularLocation>
</comment>
<dbReference type="InterPro" id="IPR040442">
    <property type="entry name" value="Pyrv_kinase-like_dom_sf"/>
</dbReference>
<feature type="binding site" evidence="20">
    <location>
        <position position="453"/>
    </location>
    <ligand>
        <name>Mg(2+)</name>
        <dbReference type="ChEBI" id="CHEBI:18420"/>
    </ligand>
</feature>
<feature type="binding site" evidence="19">
    <location>
        <begin position="452"/>
        <end position="453"/>
    </location>
    <ligand>
        <name>phosphoenolpyruvate</name>
        <dbReference type="ChEBI" id="CHEBI:58702"/>
    </ligand>
</feature>
<evidence type="ECO:0000256" key="16">
    <source>
        <dbReference type="ARBA" id="ARBA00033235"/>
    </source>
</evidence>
<evidence type="ECO:0000256" key="6">
    <source>
        <dbReference type="ARBA" id="ARBA00012232"/>
    </source>
</evidence>
<feature type="binding site" evidence="19">
    <location>
        <position position="331"/>
    </location>
    <ligand>
        <name>phosphoenolpyruvate</name>
        <dbReference type="ChEBI" id="CHEBI:58702"/>
    </ligand>
</feature>
<dbReference type="PRINTS" id="PR01736">
    <property type="entry name" value="PHPHTRNFRASE"/>
</dbReference>
<name>A0A7C4YG98_UNCW3</name>
<organism evidence="25">
    <name type="scientific">candidate division WOR-3 bacterium</name>
    <dbReference type="NCBI Taxonomy" id="2052148"/>
    <lineage>
        <taxon>Bacteria</taxon>
        <taxon>Bacteria division WOR-3</taxon>
    </lineage>
</organism>
<dbReference type="InterPro" id="IPR036618">
    <property type="entry name" value="PtsI_HPr-bd_sf"/>
</dbReference>
<evidence type="ECO:0000256" key="11">
    <source>
        <dbReference type="ARBA" id="ARBA00022679"/>
    </source>
</evidence>
<keyword evidence="13 17" id="KW-0479">Metal-binding</keyword>
<dbReference type="InterPro" id="IPR050499">
    <property type="entry name" value="PEP-utilizing_PTS_enzyme"/>
</dbReference>
<feature type="binding site" evidence="19">
    <location>
        <position position="463"/>
    </location>
    <ligand>
        <name>phosphoenolpyruvate</name>
        <dbReference type="ChEBI" id="CHEBI:58702"/>
    </ligand>
</feature>
<evidence type="ECO:0000256" key="18">
    <source>
        <dbReference type="PIRSR" id="PIRSR000732-1"/>
    </source>
</evidence>
<evidence type="ECO:0000259" key="22">
    <source>
        <dbReference type="Pfam" id="PF00391"/>
    </source>
</evidence>
<dbReference type="EC" id="2.7.3.9" evidence="6 17"/>
<dbReference type="InterPro" id="IPR006318">
    <property type="entry name" value="PTS_EI-like"/>
</dbReference>
<evidence type="ECO:0000256" key="15">
    <source>
        <dbReference type="ARBA" id="ARBA00022842"/>
    </source>
</evidence>
<dbReference type="GO" id="GO:0009401">
    <property type="term" value="P:phosphoenolpyruvate-dependent sugar phosphotransferase system"/>
    <property type="evidence" value="ECO:0007669"/>
    <property type="project" value="UniProtKB-KW"/>
</dbReference>
<keyword evidence="14 17" id="KW-0418">Kinase</keyword>
<dbReference type="SUPFAM" id="SSF52009">
    <property type="entry name" value="Phosphohistidine domain"/>
    <property type="match status" value="1"/>
</dbReference>
<dbReference type="PIRSF" id="PIRSF000732">
    <property type="entry name" value="PTS_enzyme_I"/>
    <property type="match status" value="1"/>
</dbReference>
<keyword evidence="9 17" id="KW-0963">Cytoplasm</keyword>
<comment type="caution">
    <text evidence="25">The sequence shown here is derived from an EMBL/GenBank/DDBJ whole genome shotgun (WGS) entry which is preliminary data.</text>
</comment>
<evidence type="ECO:0000256" key="8">
    <source>
        <dbReference type="ARBA" id="ARBA00022448"/>
    </source>
</evidence>
<dbReference type="GO" id="GO:0005737">
    <property type="term" value="C:cytoplasm"/>
    <property type="evidence" value="ECO:0007669"/>
    <property type="project" value="UniProtKB-SubCell"/>
</dbReference>
<dbReference type="Gene3D" id="3.50.30.10">
    <property type="entry name" value="Phosphohistidine domain"/>
    <property type="match status" value="1"/>
</dbReference>
<feature type="coiled-coil region" evidence="21">
    <location>
        <begin position="394"/>
        <end position="421"/>
    </location>
</feature>
<dbReference type="InterPro" id="IPR000121">
    <property type="entry name" value="PEP_util_C"/>
</dbReference>
<feature type="binding site" evidence="19">
    <location>
        <position position="295"/>
    </location>
    <ligand>
        <name>phosphoenolpyruvate</name>
        <dbReference type="ChEBI" id="CHEBI:58702"/>
    </ligand>
</feature>
<keyword evidence="11 17" id="KW-0808">Transferase</keyword>
<evidence type="ECO:0000256" key="13">
    <source>
        <dbReference type="ARBA" id="ARBA00022723"/>
    </source>
</evidence>
<dbReference type="SUPFAM" id="SSF47831">
    <property type="entry name" value="Enzyme I of the PEP:sugar phosphotransferase system HPr-binding (sub)domain"/>
    <property type="match status" value="1"/>
</dbReference>
<proteinExistence type="inferred from homology"/>
<evidence type="ECO:0000259" key="23">
    <source>
        <dbReference type="Pfam" id="PF02896"/>
    </source>
</evidence>
<keyword evidence="10 17" id="KW-0762">Sugar transport</keyword>
<dbReference type="InterPro" id="IPR015813">
    <property type="entry name" value="Pyrv/PenolPyrv_kinase-like_dom"/>
</dbReference>
<dbReference type="GO" id="GO:0016301">
    <property type="term" value="F:kinase activity"/>
    <property type="evidence" value="ECO:0007669"/>
    <property type="project" value="UniProtKB-KW"/>
</dbReference>
<evidence type="ECO:0000256" key="10">
    <source>
        <dbReference type="ARBA" id="ARBA00022597"/>
    </source>
</evidence>
<feature type="domain" description="Phosphotransferase system enzyme I N-terminal" evidence="24">
    <location>
        <begin position="7"/>
        <end position="126"/>
    </location>
</feature>
<keyword evidence="15 17" id="KW-0460">Magnesium</keyword>
<dbReference type="PROSITE" id="PS00742">
    <property type="entry name" value="PEP_ENZYMES_2"/>
    <property type="match status" value="1"/>
</dbReference>
<feature type="domain" description="PEP-utilising enzyme C-terminal" evidence="23">
    <location>
        <begin position="257"/>
        <end position="538"/>
    </location>
</feature>
<comment type="cofactor">
    <cofactor evidence="2 17 20">
        <name>Mg(2+)</name>
        <dbReference type="ChEBI" id="CHEBI:18420"/>
    </cofactor>
</comment>
<dbReference type="Pfam" id="PF05524">
    <property type="entry name" value="PEP-utilisers_N"/>
    <property type="match status" value="1"/>
</dbReference>
<feature type="binding site" evidence="20">
    <location>
        <position position="429"/>
    </location>
    <ligand>
        <name>Mg(2+)</name>
        <dbReference type="ChEBI" id="CHEBI:18420"/>
    </ligand>
</feature>
<dbReference type="InterPro" id="IPR008279">
    <property type="entry name" value="PEP-util_enz_mobile_dom"/>
</dbReference>
<evidence type="ECO:0000259" key="24">
    <source>
        <dbReference type="Pfam" id="PF05524"/>
    </source>
</evidence>
<evidence type="ECO:0000256" key="3">
    <source>
        <dbReference type="ARBA" id="ARBA00002728"/>
    </source>
</evidence>
<feature type="active site" description="Tele-phosphohistidine intermediate" evidence="18">
    <location>
        <position position="188"/>
    </location>
</feature>
<dbReference type="SUPFAM" id="SSF51621">
    <property type="entry name" value="Phosphoenolpyruvate/pyruvate domain"/>
    <property type="match status" value="1"/>
</dbReference>
<evidence type="ECO:0000313" key="25">
    <source>
        <dbReference type="EMBL" id="HGW92006.1"/>
    </source>
</evidence>
<feature type="domain" description="PEP-utilising enzyme mobile" evidence="22">
    <location>
        <begin position="152"/>
        <end position="224"/>
    </location>
</feature>
<evidence type="ECO:0000256" key="17">
    <source>
        <dbReference type="PIRNR" id="PIRNR000732"/>
    </source>
</evidence>
<sequence length="583" mass="65764">MKNKVLRGIDASPGIAMGKAYVHKKEKLYPKLIKNRTKEEELAVFYKALNDTKIELQEILSKSKEMGKKLSSIIEAQILSLNDPMFIHTIEEKITSGKNVSIAIYDFIQEMKINFENINDHYLKERFFDIQDVAMRVLSKVEGETNNSIKLNEPSIIVAHNLTPTETATLPVKNVLAFATEIGGKNSHTAIIAKALGIPAVVGIKNLLEEIDTGDEVIVDGMRGIVIVNADEDTKRTYEKRKSEYESYEKEMIASSLLPSTTMDGKLYDITANIEFPVEIESAKRNGAKGIGLYRTEFIFFMKNQLPDEETQFNIYKNAVEFFNPNPVIIRTLDIGGDKILKWEYLEEHNPFLGWRGIRFTLDRSEIMLTQFKAILRAGAKGNVKIMLPMVSNIDEVIKAKDLLEEAKKLLKKEGKEFKEDIEMGIMVEVPSVAILGDIFAKNVDFFSIGSNDLTQYTLAVDRGNEKVSYIYDHLDPSVLKLVKMAVDAAHSNGIWVGVCGELASDLLAIPLLVGLKVDEFSVSPSLIPQVKNIVRGITFDESVIITENALCMESSKKVREYLKDELLKRFPNLKNFFMEVER</sequence>
<evidence type="ECO:0000256" key="14">
    <source>
        <dbReference type="ARBA" id="ARBA00022777"/>
    </source>
</evidence>
<dbReference type="InterPro" id="IPR023151">
    <property type="entry name" value="PEP_util_CS"/>
</dbReference>
<dbReference type="PANTHER" id="PTHR46244">
    <property type="entry name" value="PHOSPHOENOLPYRUVATE-PROTEIN PHOSPHOTRANSFERASE"/>
    <property type="match status" value="1"/>
</dbReference>
<protein>
    <recommendedName>
        <fullName evidence="7 17">Phosphoenolpyruvate-protein phosphotransferase</fullName>
        <ecNumber evidence="6 17">2.7.3.9</ecNumber>
    </recommendedName>
    <alternativeName>
        <fullName evidence="16 17">Phosphotransferase system, enzyme I</fullName>
    </alternativeName>
</protein>
<keyword evidence="21" id="KW-0175">Coiled coil</keyword>
<evidence type="ECO:0000256" key="9">
    <source>
        <dbReference type="ARBA" id="ARBA00022490"/>
    </source>
</evidence>
<dbReference type="GO" id="GO:0008965">
    <property type="term" value="F:phosphoenolpyruvate-protein phosphotransferase activity"/>
    <property type="evidence" value="ECO:0007669"/>
    <property type="project" value="UniProtKB-EC"/>
</dbReference>
<evidence type="ECO:0000256" key="20">
    <source>
        <dbReference type="PIRSR" id="PIRSR000732-3"/>
    </source>
</evidence>
<keyword evidence="12 17" id="KW-0598">Phosphotransferase system</keyword>
<feature type="active site" description="Proton donor" evidence="18">
    <location>
        <position position="500"/>
    </location>
</feature>
<keyword evidence="8 17" id="KW-0813">Transport</keyword>
<comment type="catalytic activity">
    <reaction evidence="1 17">
        <text>L-histidyl-[protein] + phosphoenolpyruvate = N(pros)-phospho-L-histidyl-[protein] + pyruvate</text>
        <dbReference type="Rhea" id="RHEA:23880"/>
        <dbReference type="Rhea" id="RHEA-COMP:9745"/>
        <dbReference type="Rhea" id="RHEA-COMP:9746"/>
        <dbReference type="ChEBI" id="CHEBI:15361"/>
        <dbReference type="ChEBI" id="CHEBI:29979"/>
        <dbReference type="ChEBI" id="CHEBI:58702"/>
        <dbReference type="ChEBI" id="CHEBI:64837"/>
        <dbReference type="EC" id="2.7.3.9"/>
    </reaction>
</comment>
<evidence type="ECO:0000256" key="19">
    <source>
        <dbReference type="PIRSR" id="PIRSR000732-2"/>
    </source>
</evidence>
<dbReference type="NCBIfam" id="TIGR01417">
    <property type="entry name" value="PTS_I_fam"/>
    <property type="match status" value="1"/>
</dbReference>
<evidence type="ECO:0000256" key="1">
    <source>
        <dbReference type="ARBA" id="ARBA00000683"/>
    </source>
</evidence>
<evidence type="ECO:0000256" key="12">
    <source>
        <dbReference type="ARBA" id="ARBA00022683"/>
    </source>
</evidence>
<evidence type="ECO:0000256" key="21">
    <source>
        <dbReference type="SAM" id="Coils"/>
    </source>
</evidence>
<dbReference type="PANTHER" id="PTHR46244:SF3">
    <property type="entry name" value="PHOSPHOENOLPYRUVATE-PROTEIN PHOSPHOTRANSFERASE"/>
    <property type="match status" value="1"/>
</dbReference>
<evidence type="ECO:0000256" key="2">
    <source>
        <dbReference type="ARBA" id="ARBA00001946"/>
    </source>
</evidence>
<dbReference type="InterPro" id="IPR008731">
    <property type="entry name" value="PTS_EIN"/>
</dbReference>
<gene>
    <name evidence="25" type="primary">ptsP</name>
    <name evidence="25" type="ORF">ENV67_05630</name>
</gene>
<dbReference type="InterPro" id="IPR036637">
    <property type="entry name" value="Phosphohistidine_dom_sf"/>
</dbReference>
<dbReference type="EMBL" id="DTHG01000070">
    <property type="protein sequence ID" value="HGW92006.1"/>
    <property type="molecule type" value="Genomic_DNA"/>
</dbReference>
<dbReference type="AlphaFoldDB" id="A0A7C4YG98"/>
<evidence type="ECO:0000256" key="5">
    <source>
        <dbReference type="ARBA" id="ARBA00007837"/>
    </source>
</evidence>
<dbReference type="GO" id="GO:0046872">
    <property type="term" value="F:metal ion binding"/>
    <property type="evidence" value="ECO:0007669"/>
    <property type="project" value="UniProtKB-KW"/>
</dbReference>
<dbReference type="InterPro" id="IPR024692">
    <property type="entry name" value="PTS_EI"/>
</dbReference>
<dbReference type="Pfam" id="PF00391">
    <property type="entry name" value="PEP-utilizers"/>
    <property type="match status" value="1"/>
</dbReference>
<accession>A0A7C4YG98</accession>
<dbReference type="Gene3D" id="3.20.20.60">
    <property type="entry name" value="Phosphoenolpyruvate-binding domains"/>
    <property type="match status" value="1"/>
</dbReference>
<keyword evidence="25" id="KW-0670">Pyruvate</keyword>
<comment type="function">
    <text evidence="3 17">General (non sugar-specific) component of the phosphoenolpyruvate-dependent sugar phosphotransferase system (sugar PTS). This major carbohydrate active-transport system catalyzes the phosphorylation of incoming sugar substrates concomitantly with their translocation across the cell membrane. Enzyme I transfers the phosphoryl group from phosphoenolpyruvate (PEP) to the phosphoryl carrier protein (HPr).</text>
</comment>
<reference evidence="25" key="1">
    <citation type="journal article" date="2020" name="mSystems">
        <title>Genome- and Community-Level Interaction Insights into Carbon Utilization and Element Cycling Functions of Hydrothermarchaeota in Hydrothermal Sediment.</title>
        <authorList>
            <person name="Zhou Z."/>
            <person name="Liu Y."/>
            <person name="Xu W."/>
            <person name="Pan J."/>
            <person name="Luo Z.H."/>
            <person name="Li M."/>
        </authorList>
    </citation>
    <scope>NUCLEOTIDE SEQUENCE [LARGE SCALE GENOMIC DNA]</scope>
    <source>
        <strain evidence="25">SpSt-780</strain>
    </source>
</reference>
<evidence type="ECO:0000256" key="7">
    <source>
        <dbReference type="ARBA" id="ARBA00016544"/>
    </source>
</evidence>
<comment type="similarity">
    <text evidence="5 17">Belongs to the PEP-utilizing enzyme family.</text>
</comment>
<evidence type="ECO:0000256" key="4">
    <source>
        <dbReference type="ARBA" id="ARBA00004496"/>
    </source>
</evidence>